<comment type="caution">
    <text evidence="3">The sequence shown here is derived from an EMBL/GenBank/DDBJ whole genome shotgun (WGS) entry which is preliminary data.</text>
</comment>
<feature type="domain" description="Alpha/beta hydrolase fold-3" evidence="2">
    <location>
        <begin position="87"/>
        <end position="293"/>
    </location>
</feature>
<keyword evidence="1" id="KW-0378">Hydrolase</keyword>
<organism evidence="3 4">
    <name type="scientific">Nocardia neocaledoniensis</name>
    <dbReference type="NCBI Taxonomy" id="236511"/>
    <lineage>
        <taxon>Bacteria</taxon>
        <taxon>Bacillati</taxon>
        <taxon>Actinomycetota</taxon>
        <taxon>Actinomycetes</taxon>
        <taxon>Mycobacteriales</taxon>
        <taxon>Nocardiaceae</taxon>
        <taxon>Nocardia</taxon>
    </lineage>
</organism>
<dbReference type="Gene3D" id="3.40.50.1820">
    <property type="entry name" value="alpha/beta hydrolase"/>
    <property type="match status" value="1"/>
</dbReference>
<dbReference type="GO" id="GO:0016787">
    <property type="term" value="F:hydrolase activity"/>
    <property type="evidence" value="ECO:0007669"/>
    <property type="project" value="UniProtKB-KW"/>
</dbReference>
<dbReference type="Pfam" id="PF07859">
    <property type="entry name" value="Abhydrolase_3"/>
    <property type="match status" value="1"/>
</dbReference>
<keyword evidence="4" id="KW-1185">Reference proteome</keyword>
<evidence type="ECO:0000313" key="3">
    <source>
        <dbReference type="EMBL" id="PWV80877.1"/>
    </source>
</evidence>
<dbReference type="Proteomes" id="UP000246410">
    <property type="component" value="Unassembled WGS sequence"/>
</dbReference>
<dbReference type="PANTHER" id="PTHR48081">
    <property type="entry name" value="AB HYDROLASE SUPERFAMILY PROTEIN C4A8.06C"/>
    <property type="match status" value="1"/>
</dbReference>
<sequence length="325" mass="34785">MRGTIPRRMRILAALRPEPDWDTITPADLVELRAAQAKVLRSPLGAVVRGRTDRGALISTRTLELPGRAVDVRVHRPRRAEGVLPLVLAFHGGGLIVGTPVQDDWLLSHLAARCGAVVVSVDYRLAPEHPVPAPVHDAYDAFAHLVDRADQWGIDPHRVALLGSSAGATLAALTAIHAVAQGRAVRTQVLINPQLDWTDATFEYPSFGENADAPTATPANCRAAQRIALPPSFDPASISPLYHPDLAGVAPALIVSAGLDTLEDHSPAYAARLRAANVAVTLTRHAEATHAFLSMPGLVPAARPARAEIRTHLVDRLAERARVPR</sequence>
<dbReference type="InterPro" id="IPR013094">
    <property type="entry name" value="AB_hydrolase_3"/>
</dbReference>
<evidence type="ECO:0000256" key="1">
    <source>
        <dbReference type="ARBA" id="ARBA00022801"/>
    </source>
</evidence>
<accession>A0A317P0I2</accession>
<proteinExistence type="predicted"/>
<evidence type="ECO:0000313" key="4">
    <source>
        <dbReference type="Proteomes" id="UP000246410"/>
    </source>
</evidence>
<protein>
    <submittedName>
        <fullName evidence="3">Acetyl esterase</fullName>
    </submittedName>
</protein>
<gene>
    <name evidence="3" type="ORF">DFR69_101213</name>
</gene>
<dbReference type="EMBL" id="QGTL01000001">
    <property type="protein sequence ID" value="PWV80877.1"/>
    <property type="molecule type" value="Genomic_DNA"/>
</dbReference>
<evidence type="ECO:0000259" key="2">
    <source>
        <dbReference type="Pfam" id="PF07859"/>
    </source>
</evidence>
<dbReference type="PANTHER" id="PTHR48081:SF8">
    <property type="entry name" value="ALPHA_BETA HYDROLASE FOLD-3 DOMAIN-CONTAINING PROTEIN-RELATED"/>
    <property type="match status" value="1"/>
</dbReference>
<dbReference type="RefSeq" id="WP_208643882.1">
    <property type="nucleotide sequence ID" value="NZ_QGTL01000001.1"/>
</dbReference>
<dbReference type="SUPFAM" id="SSF53474">
    <property type="entry name" value="alpha/beta-Hydrolases"/>
    <property type="match status" value="1"/>
</dbReference>
<dbReference type="InterPro" id="IPR029058">
    <property type="entry name" value="AB_hydrolase_fold"/>
</dbReference>
<reference evidence="3 4" key="1">
    <citation type="submission" date="2018-05" db="EMBL/GenBank/DDBJ databases">
        <title>Genomic Encyclopedia of Type Strains, Phase IV (KMG-IV): sequencing the most valuable type-strain genomes for metagenomic binning, comparative biology and taxonomic classification.</title>
        <authorList>
            <person name="Goeker M."/>
        </authorList>
    </citation>
    <scope>NUCLEOTIDE SEQUENCE [LARGE SCALE GENOMIC DNA]</scope>
    <source>
        <strain evidence="3 4">DSM 44717</strain>
    </source>
</reference>
<dbReference type="AlphaFoldDB" id="A0A317P0I2"/>
<dbReference type="InterPro" id="IPR050300">
    <property type="entry name" value="GDXG_lipolytic_enzyme"/>
</dbReference>
<name>A0A317P0I2_9NOCA</name>